<feature type="domain" description="Cell envelope-related transcriptional attenuator" evidence="3">
    <location>
        <begin position="191"/>
        <end position="368"/>
    </location>
</feature>
<dbReference type="PANTHER" id="PTHR33392">
    <property type="entry name" value="POLYISOPRENYL-TEICHOIC ACID--PEPTIDOGLYCAN TEICHOIC ACID TRANSFERASE TAGU"/>
    <property type="match status" value="1"/>
</dbReference>
<gene>
    <name evidence="4" type="ORF">UFOPK2880_01405</name>
</gene>
<dbReference type="EMBL" id="CAEZZP010000104">
    <property type="protein sequence ID" value="CAB4780375.1"/>
    <property type="molecule type" value="Genomic_DNA"/>
</dbReference>
<protein>
    <submittedName>
        <fullName evidence="4">Unannotated protein</fullName>
    </submittedName>
</protein>
<evidence type="ECO:0000259" key="3">
    <source>
        <dbReference type="Pfam" id="PF03816"/>
    </source>
</evidence>
<proteinExistence type="predicted"/>
<dbReference type="AlphaFoldDB" id="A0A6J6WA86"/>
<dbReference type="Pfam" id="PF03816">
    <property type="entry name" value="LytR_cpsA_psr"/>
    <property type="match status" value="1"/>
</dbReference>
<reference evidence="4" key="1">
    <citation type="submission" date="2020-05" db="EMBL/GenBank/DDBJ databases">
        <authorList>
            <person name="Chiriac C."/>
            <person name="Salcher M."/>
            <person name="Ghai R."/>
            <person name="Kavagutti S V."/>
        </authorList>
    </citation>
    <scope>NUCLEOTIDE SEQUENCE</scope>
</reference>
<feature type="region of interest" description="Disordered" evidence="1">
    <location>
        <begin position="1"/>
        <end position="25"/>
    </location>
</feature>
<dbReference type="Gene3D" id="3.40.630.190">
    <property type="entry name" value="LCP protein"/>
    <property type="match status" value="1"/>
</dbReference>
<dbReference type="InterPro" id="IPR050922">
    <property type="entry name" value="LytR/CpsA/Psr_CW_biosynth"/>
</dbReference>
<feature type="transmembrane region" description="Helical" evidence="2">
    <location>
        <begin position="83"/>
        <end position="106"/>
    </location>
</feature>
<dbReference type="PANTHER" id="PTHR33392:SF6">
    <property type="entry name" value="POLYISOPRENYL-TEICHOIC ACID--PEPTIDOGLYCAN TEICHOIC ACID TRANSFERASE TAGU"/>
    <property type="match status" value="1"/>
</dbReference>
<keyword evidence="2" id="KW-1133">Transmembrane helix</keyword>
<dbReference type="NCBIfam" id="TIGR00350">
    <property type="entry name" value="lytR_cpsA_psr"/>
    <property type="match status" value="1"/>
</dbReference>
<organism evidence="4">
    <name type="scientific">freshwater metagenome</name>
    <dbReference type="NCBI Taxonomy" id="449393"/>
    <lineage>
        <taxon>unclassified sequences</taxon>
        <taxon>metagenomes</taxon>
        <taxon>ecological metagenomes</taxon>
    </lineage>
</organism>
<feature type="transmembrane region" description="Helical" evidence="2">
    <location>
        <begin position="50"/>
        <end position="71"/>
    </location>
</feature>
<evidence type="ECO:0000313" key="4">
    <source>
        <dbReference type="EMBL" id="CAB4780375.1"/>
    </source>
</evidence>
<keyword evidence="2" id="KW-0472">Membrane</keyword>
<feature type="transmembrane region" description="Helical" evidence="2">
    <location>
        <begin position="118"/>
        <end position="138"/>
    </location>
</feature>
<accession>A0A6J6WA86</accession>
<feature type="compositionally biased region" description="Basic and acidic residues" evidence="1">
    <location>
        <begin position="1"/>
        <end position="10"/>
    </location>
</feature>
<evidence type="ECO:0000256" key="2">
    <source>
        <dbReference type="SAM" id="Phobius"/>
    </source>
</evidence>
<name>A0A6J6WA86_9ZZZZ</name>
<keyword evidence="2" id="KW-0812">Transmembrane</keyword>
<evidence type="ECO:0000256" key="1">
    <source>
        <dbReference type="SAM" id="MobiDB-lite"/>
    </source>
</evidence>
<sequence>MALPPDRPDFTDLATPSDDGSQKRGPSGAVIGALVAPGAPSLFRRKTLSAVLLLLGFVIPIATVVVALVRRNEITSLVLNENFLFGLQTVAVLFVLSRMISVIEVIRSRSEGSPRGLASTLAIVGVMLVATPAVWSIARAQDLSDVISDVFVSSGSDAPLAATGDGSTSSAGFKTILLLGGDEGPGRWALRTDTMILVTIHEESGRMAMISIPRNMYKMKFPPGSAMANEFPQGFPELANAIYPYVFTHEDISATYVRGDLQPEALALASAISYSMEITIDDYVLVNMQGFLEIIDALGGVTLTLDKELPMPGNIPGAKHPYPDSVGPGEVTMDGTTALGFARSRSGDSDYGRMGRQRQLLTAIASQVEGSDILLRFPNLTEIMRWTVRTSLSAGEFSSLVDRLRSGASVKESIGLVPPLINPGNPNFTDITNLIDALQASIRDDVDFPYA</sequence>
<dbReference type="InterPro" id="IPR004474">
    <property type="entry name" value="LytR_CpsA_psr"/>
</dbReference>